<organism evidence="1 2">
    <name type="scientific">Rhizopus microsporus</name>
    <dbReference type="NCBI Taxonomy" id="58291"/>
    <lineage>
        <taxon>Eukaryota</taxon>
        <taxon>Fungi</taxon>
        <taxon>Fungi incertae sedis</taxon>
        <taxon>Mucoromycota</taxon>
        <taxon>Mucoromycotina</taxon>
        <taxon>Mucoromycetes</taxon>
        <taxon>Mucorales</taxon>
        <taxon>Mucorineae</taxon>
        <taxon>Rhizopodaceae</taxon>
        <taxon>Rhizopus</taxon>
    </lineage>
</organism>
<reference evidence="1 2" key="1">
    <citation type="journal article" date="2016" name="Proc. Natl. Acad. Sci. U.S.A.">
        <title>Lipid metabolic changes in an early divergent fungus govern the establishment of a mutualistic symbiosis with endobacteria.</title>
        <authorList>
            <person name="Lastovetsky O.A."/>
            <person name="Gaspar M.L."/>
            <person name="Mondo S.J."/>
            <person name="LaButti K.M."/>
            <person name="Sandor L."/>
            <person name="Grigoriev I.V."/>
            <person name="Henry S.A."/>
            <person name="Pawlowska T.E."/>
        </authorList>
    </citation>
    <scope>NUCLEOTIDE SEQUENCE [LARGE SCALE GENOMIC DNA]</scope>
    <source>
        <strain evidence="1 2">ATCC 11559</strain>
    </source>
</reference>
<accession>A0A1X0S0C4</accession>
<evidence type="ECO:0000313" key="2">
    <source>
        <dbReference type="Proteomes" id="UP000242381"/>
    </source>
</evidence>
<dbReference type="Proteomes" id="UP000242381">
    <property type="component" value="Unassembled WGS sequence"/>
</dbReference>
<evidence type="ECO:0000313" key="1">
    <source>
        <dbReference type="EMBL" id="ORE17763.1"/>
    </source>
</evidence>
<name>A0A1X0S0C4_RHIZD</name>
<sequence>MNTITKWKNWRLLRVGSGLKTRSSKLSDSHPCIIFEYYAIEFFSLTERIPYIIDLHLSVLTICWEYKKRLPSVSSLSKNRLLLLYIFIFDTSPYGTEEWIQVVHLPVVLLCHDSL</sequence>
<proteinExistence type="predicted"/>
<gene>
    <name evidence="1" type="ORF">BCV71DRAFT_235526</name>
</gene>
<dbReference type="AlphaFoldDB" id="A0A1X0S0C4"/>
<dbReference type="EMBL" id="KV921347">
    <property type="protein sequence ID" value="ORE17763.1"/>
    <property type="molecule type" value="Genomic_DNA"/>
</dbReference>
<protein>
    <submittedName>
        <fullName evidence="1">Uncharacterized protein</fullName>
    </submittedName>
</protein>